<comment type="caution">
    <text evidence="1">The sequence shown here is derived from an EMBL/GenBank/DDBJ whole genome shotgun (WGS) entry which is preliminary data.</text>
</comment>
<dbReference type="Proteomes" id="UP000664349">
    <property type="component" value="Unassembled WGS sequence"/>
</dbReference>
<proteinExistence type="predicted"/>
<organism evidence="1 2">
    <name type="scientific">Chromobacterium haemolyticum</name>
    <dbReference type="NCBI Taxonomy" id="394935"/>
    <lineage>
        <taxon>Bacteria</taxon>
        <taxon>Pseudomonadati</taxon>
        <taxon>Pseudomonadota</taxon>
        <taxon>Betaproteobacteria</taxon>
        <taxon>Neisseriales</taxon>
        <taxon>Chromobacteriaceae</taxon>
        <taxon>Chromobacterium</taxon>
    </lineage>
</organism>
<dbReference type="EMBL" id="JAFLRD010000032">
    <property type="protein sequence ID" value="MBO0418380.1"/>
    <property type="molecule type" value="Genomic_DNA"/>
</dbReference>
<evidence type="ECO:0000313" key="1">
    <source>
        <dbReference type="EMBL" id="MBO0418380.1"/>
    </source>
</evidence>
<protein>
    <submittedName>
        <fullName evidence="1">Uncharacterized protein</fullName>
    </submittedName>
</protein>
<accession>A0ABS3GTJ8</accession>
<name>A0ABS3GTJ8_9NEIS</name>
<sequence length="56" mass="6277">MLQADAEVALASIQQRKQPVGEVTVIEYQQIIRAQNIELFGQFLRSSHISAIRPAL</sequence>
<keyword evidence="2" id="KW-1185">Reference proteome</keyword>
<dbReference type="GeneID" id="58561714"/>
<gene>
    <name evidence="1" type="ORF">J1C50_22985</name>
</gene>
<evidence type="ECO:0000313" key="2">
    <source>
        <dbReference type="Proteomes" id="UP000664349"/>
    </source>
</evidence>
<reference evidence="1 2" key="1">
    <citation type="submission" date="2021-03" db="EMBL/GenBank/DDBJ databases">
        <title>First Case of infection caused by Chromobacterium haemolyticum derived from water in China.</title>
        <authorList>
            <person name="Chen J."/>
            <person name="Liu C."/>
        </authorList>
    </citation>
    <scope>NUCLEOTIDE SEQUENCE [LARGE SCALE GENOMIC DNA]</scope>
    <source>
        <strain evidence="1 2">WJ-5</strain>
    </source>
</reference>
<dbReference type="RefSeq" id="WP_161524287.1">
    <property type="nucleotide sequence ID" value="NZ_AP019312.1"/>
</dbReference>